<organism evidence="6 7">
    <name type="scientific">Drechmeria coniospora</name>
    <name type="common">Nematophagous fungus</name>
    <name type="synonym">Meria coniospora</name>
    <dbReference type="NCBI Taxonomy" id="98403"/>
    <lineage>
        <taxon>Eukaryota</taxon>
        <taxon>Fungi</taxon>
        <taxon>Dikarya</taxon>
        <taxon>Ascomycota</taxon>
        <taxon>Pezizomycotina</taxon>
        <taxon>Sordariomycetes</taxon>
        <taxon>Hypocreomycetidae</taxon>
        <taxon>Hypocreales</taxon>
        <taxon>Ophiocordycipitaceae</taxon>
        <taxon>Drechmeria</taxon>
    </lineage>
</organism>
<protein>
    <recommendedName>
        <fullName evidence="8">Rad21/Rec8-like protein N-terminal domain-containing protein</fullName>
    </recommendedName>
</protein>
<keyword evidence="2" id="KW-0539">Nucleus</keyword>
<evidence type="ECO:0000256" key="2">
    <source>
        <dbReference type="ARBA" id="ARBA00023242"/>
    </source>
</evidence>
<dbReference type="GO" id="GO:0005634">
    <property type="term" value="C:nucleus"/>
    <property type="evidence" value="ECO:0007669"/>
    <property type="project" value="UniProtKB-SubCell"/>
</dbReference>
<dbReference type="EMBL" id="LAYC01000002">
    <property type="protein sequence ID" value="KYK57911.1"/>
    <property type="molecule type" value="Genomic_DNA"/>
</dbReference>
<comment type="caution">
    <text evidence="6">The sequence shown here is derived from an EMBL/GenBank/DDBJ whole genome shotgun (WGS) entry which is preliminary data.</text>
</comment>
<feature type="compositionally biased region" description="Basic and acidic residues" evidence="3">
    <location>
        <begin position="528"/>
        <end position="543"/>
    </location>
</feature>
<dbReference type="RefSeq" id="XP_040657263.1">
    <property type="nucleotide sequence ID" value="XM_040802230.1"/>
</dbReference>
<dbReference type="GO" id="GO:0003682">
    <property type="term" value="F:chromatin binding"/>
    <property type="evidence" value="ECO:0007669"/>
    <property type="project" value="TreeGrafter"/>
</dbReference>
<feature type="region of interest" description="Disordered" evidence="3">
    <location>
        <begin position="254"/>
        <end position="278"/>
    </location>
</feature>
<dbReference type="InterPro" id="IPR006909">
    <property type="entry name" value="Rad21/Rec8_C_eu"/>
</dbReference>
<feature type="compositionally biased region" description="Basic and acidic residues" evidence="3">
    <location>
        <begin position="511"/>
        <end position="520"/>
    </location>
</feature>
<feature type="region of interest" description="Disordered" evidence="3">
    <location>
        <begin position="495"/>
        <end position="543"/>
    </location>
</feature>
<dbReference type="InterPro" id="IPR006910">
    <property type="entry name" value="Rad21_Rec8_N"/>
</dbReference>
<evidence type="ECO:0008006" key="8">
    <source>
        <dbReference type="Google" id="ProtNLM"/>
    </source>
</evidence>
<reference evidence="6 7" key="1">
    <citation type="journal article" date="2016" name="Sci. Rep.">
        <title>Insights into Adaptations to a Near-Obligate Nematode Endoparasitic Lifestyle from the Finished Genome of Drechmeria coniospora.</title>
        <authorList>
            <person name="Zhang L."/>
            <person name="Zhou Z."/>
            <person name="Guo Q."/>
            <person name="Fokkens L."/>
            <person name="Miskei M."/>
            <person name="Pocsi I."/>
            <person name="Zhang W."/>
            <person name="Chen M."/>
            <person name="Wang L."/>
            <person name="Sun Y."/>
            <person name="Donzelli B.G."/>
            <person name="Gibson D.M."/>
            <person name="Nelson D.R."/>
            <person name="Luo J.G."/>
            <person name="Rep M."/>
            <person name="Liu H."/>
            <person name="Yang S."/>
            <person name="Wang J."/>
            <person name="Krasnoff S.B."/>
            <person name="Xu Y."/>
            <person name="Molnar I."/>
            <person name="Lin M."/>
        </authorList>
    </citation>
    <scope>NUCLEOTIDE SEQUENCE [LARGE SCALE GENOMIC DNA]</scope>
    <source>
        <strain evidence="6 7">ARSEF 6962</strain>
    </source>
</reference>
<evidence type="ECO:0000256" key="1">
    <source>
        <dbReference type="ARBA" id="ARBA00004123"/>
    </source>
</evidence>
<evidence type="ECO:0000259" key="5">
    <source>
        <dbReference type="Pfam" id="PF04825"/>
    </source>
</evidence>
<dbReference type="AlphaFoldDB" id="A0A151GLK7"/>
<dbReference type="GO" id="GO:0007064">
    <property type="term" value="P:mitotic sister chromatid cohesion"/>
    <property type="evidence" value="ECO:0007669"/>
    <property type="project" value="TreeGrafter"/>
</dbReference>
<keyword evidence="7" id="KW-1185">Reference proteome</keyword>
<dbReference type="GeneID" id="63717567"/>
<dbReference type="Pfam" id="PF04825">
    <property type="entry name" value="Rad21_Rec8_N"/>
    <property type="match status" value="1"/>
</dbReference>
<dbReference type="PANTHER" id="PTHR12585">
    <property type="entry name" value="SCC1 / RAD21 FAMILY MEMBER"/>
    <property type="match status" value="1"/>
</dbReference>
<name>A0A151GLK7_DRECN</name>
<dbReference type="PANTHER" id="PTHR12585:SF70">
    <property type="entry name" value="RAD21_REC8 N TERMINAL DOMAIN PROTEIN (AFU_ORTHOLOGUE AFUA_6G02900)"/>
    <property type="match status" value="1"/>
</dbReference>
<dbReference type="Proteomes" id="UP000076580">
    <property type="component" value="Chromosome 02"/>
</dbReference>
<dbReference type="GO" id="GO:0030892">
    <property type="term" value="C:mitotic cohesin complex"/>
    <property type="evidence" value="ECO:0007669"/>
    <property type="project" value="TreeGrafter"/>
</dbReference>
<comment type="subcellular location">
    <subcellularLocation>
        <location evidence="1">Nucleus</location>
    </subcellularLocation>
</comment>
<accession>A0A151GLK7</accession>
<gene>
    <name evidence="6" type="ORF">DCS_04924</name>
</gene>
<feature type="domain" description="Rad21/Rec8-like protein C-terminal eukaryotic" evidence="4">
    <location>
        <begin position="603"/>
        <end position="630"/>
    </location>
</feature>
<evidence type="ECO:0000256" key="3">
    <source>
        <dbReference type="SAM" id="MobiDB-lite"/>
    </source>
</evidence>
<dbReference type="InterPro" id="IPR039781">
    <property type="entry name" value="Rad21/Rec8-like"/>
</dbReference>
<dbReference type="CDD" id="cd21789">
    <property type="entry name" value="Rad21_Rec8_M_SpRec8p-like"/>
    <property type="match status" value="1"/>
</dbReference>
<feature type="domain" description="Rad21/Rec8-like protein N-terminal" evidence="5">
    <location>
        <begin position="1"/>
        <end position="111"/>
    </location>
</feature>
<dbReference type="InParanoid" id="A0A151GLK7"/>
<evidence type="ECO:0000259" key="4">
    <source>
        <dbReference type="Pfam" id="PF04824"/>
    </source>
</evidence>
<dbReference type="Pfam" id="PF04824">
    <property type="entry name" value="Rad21_Rec8"/>
    <property type="match status" value="1"/>
</dbReference>
<evidence type="ECO:0000313" key="6">
    <source>
        <dbReference type="EMBL" id="KYK57911.1"/>
    </source>
</evidence>
<sequence length="645" mass="70436">MFYSNEILGNSQYGVATVWLAATVGKGTAGRGSMRPLCRKAVDEVNIPKACETIIDPGAPLALRLQSNLLYGITRVFAQKCHYILADASKMQSEMMNFFRRIKTSETEPNAGRTKPHLITLQDDPAFDLTMAIPNMDALCSELEPAGHRFQCSTNGASQMTPGGCSQMSLSSSSKPHHLIELPSSSLHPPFRLPSDTRSSPLARMHKMDVDDMGGLLLFDDDEMDPINGVGLNFDADGNLTGIDGELELPAIPDMDGEAQPTGDNTAVASAGQEKPPTEVGDDLVLFMDEEALPDAEAFPVRRAAEQSINEATDKAPAKKKSLRPCRRKVNTLIDTVTQISRSDYRNLSDTYVDRMKSAAARKRTKALMATTQVRAKKHALAFLFGNRIARVGDARNLSGHAHPLAEEYAGVGLQVRLQGLKTDGLGLDETEVEEVGRRRKASKVIDKECNGSQRNVRPRIDQDAELGRGSNVDEGGLVLGDESAELGLDAVAPMEDRHSSTMKPWSSVAQRHEDQENTRKTISPSPLHDRGKAVGSIERRSDARKIAEASEIDTPYDFDGGIRAIDFHRGIRPSDELAKTEGIKRLDNRTWIEFYRIADPETHSKSVAAQAFVQVLSLASKGAISVEQDGIDKKQPFGIIRLGV</sequence>
<dbReference type="STRING" id="98403.A0A151GLK7"/>
<proteinExistence type="predicted"/>
<evidence type="ECO:0000313" key="7">
    <source>
        <dbReference type="Proteomes" id="UP000076580"/>
    </source>
</evidence>